<accession>A0A1Y2DFE6</accession>
<evidence type="ECO:0000256" key="3">
    <source>
        <dbReference type="ARBA" id="ARBA00014723"/>
    </source>
</evidence>
<dbReference type="InterPro" id="IPR026015">
    <property type="entry name" value="ATP_synth_OSCP/delta_N_sf"/>
</dbReference>
<dbReference type="PANTHER" id="PTHR11910">
    <property type="entry name" value="ATP SYNTHASE DELTA CHAIN"/>
    <property type="match status" value="1"/>
</dbReference>
<dbReference type="AlphaFoldDB" id="A0A1Y2DFE6"/>
<dbReference type="InParanoid" id="A0A1Y2DFE6"/>
<organism evidence="9 10">
    <name type="scientific">Leucosporidium creatinivorum</name>
    <dbReference type="NCBI Taxonomy" id="106004"/>
    <lineage>
        <taxon>Eukaryota</taxon>
        <taxon>Fungi</taxon>
        <taxon>Dikarya</taxon>
        <taxon>Basidiomycota</taxon>
        <taxon>Pucciniomycotina</taxon>
        <taxon>Microbotryomycetes</taxon>
        <taxon>Leucosporidiales</taxon>
        <taxon>Leucosporidium</taxon>
    </lineage>
</organism>
<comment type="similarity">
    <text evidence="2">Belongs to the ATPase delta chain family.</text>
</comment>
<dbReference type="EMBL" id="MCGR01000080">
    <property type="protein sequence ID" value="ORY57981.1"/>
    <property type="molecule type" value="Genomic_DNA"/>
</dbReference>
<evidence type="ECO:0000256" key="2">
    <source>
        <dbReference type="ARBA" id="ARBA00007046"/>
    </source>
</evidence>
<keyword evidence="10" id="KW-1185">Reference proteome</keyword>
<dbReference type="GO" id="GO:0016020">
    <property type="term" value="C:membrane"/>
    <property type="evidence" value="ECO:0007669"/>
    <property type="project" value="UniProtKB-SubCell"/>
</dbReference>
<proteinExistence type="inferred from homology"/>
<reference evidence="9 10" key="1">
    <citation type="submission" date="2016-07" db="EMBL/GenBank/DDBJ databases">
        <title>Pervasive Adenine N6-methylation of Active Genes in Fungi.</title>
        <authorList>
            <consortium name="DOE Joint Genome Institute"/>
            <person name="Mondo S.J."/>
            <person name="Dannebaum R.O."/>
            <person name="Kuo R.C."/>
            <person name="Labutti K."/>
            <person name="Haridas S."/>
            <person name="Kuo A."/>
            <person name="Salamov A."/>
            <person name="Ahrendt S.R."/>
            <person name="Lipzen A."/>
            <person name="Sullivan W."/>
            <person name="Andreopoulos W.B."/>
            <person name="Clum A."/>
            <person name="Lindquist E."/>
            <person name="Daum C."/>
            <person name="Ramamoorthy G.K."/>
            <person name="Gryganskyi A."/>
            <person name="Culley D."/>
            <person name="Magnuson J.K."/>
            <person name="James T.Y."/>
            <person name="O'Malley M.A."/>
            <person name="Stajich J.E."/>
            <person name="Spatafora J.W."/>
            <person name="Visel A."/>
            <person name="Grigoriev I.V."/>
        </authorList>
    </citation>
    <scope>NUCLEOTIDE SEQUENCE [LARGE SCALE GENOMIC DNA]</scope>
    <source>
        <strain evidence="9 10">62-1032</strain>
    </source>
</reference>
<dbReference type="Pfam" id="PF00213">
    <property type="entry name" value="OSCP"/>
    <property type="match status" value="2"/>
</dbReference>
<evidence type="ECO:0000256" key="5">
    <source>
        <dbReference type="ARBA" id="ARBA00022781"/>
    </source>
</evidence>
<protein>
    <recommendedName>
        <fullName evidence="3">ATP synthase subunit 5, mitochondrial</fullName>
    </recommendedName>
</protein>
<dbReference type="STRING" id="106004.A0A1Y2DFE6"/>
<evidence type="ECO:0000313" key="9">
    <source>
        <dbReference type="EMBL" id="ORY57981.1"/>
    </source>
</evidence>
<dbReference type="FunCoup" id="A0A1Y2DFE6">
    <property type="interactions" value="254"/>
</dbReference>
<keyword evidence="8" id="KW-0066">ATP synthesis</keyword>
<keyword evidence="4" id="KW-0813">Transport</keyword>
<dbReference type="GO" id="GO:0046933">
    <property type="term" value="F:proton-transporting ATP synthase activity, rotational mechanism"/>
    <property type="evidence" value="ECO:0007669"/>
    <property type="project" value="InterPro"/>
</dbReference>
<gene>
    <name evidence="9" type="ORF">BCR35DRAFT_335221</name>
</gene>
<comment type="caution">
    <text evidence="9">The sequence shown here is derived from an EMBL/GenBank/DDBJ whole genome shotgun (WGS) entry which is preliminary data.</text>
</comment>
<dbReference type="SUPFAM" id="SSF47928">
    <property type="entry name" value="N-terminal domain of the delta subunit of the F1F0-ATP synthase"/>
    <property type="match status" value="1"/>
</dbReference>
<keyword evidence="5" id="KW-0375">Hydrogen ion transport</keyword>
<evidence type="ECO:0000256" key="4">
    <source>
        <dbReference type="ARBA" id="ARBA00022448"/>
    </source>
</evidence>
<name>A0A1Y2DFE6_9BASI</name>
<evidence type="ECO:0000256" key="6">
    <source>
        <dbReference type="ARBA" id="ARBA00023065"/>
    </source>
</evidence>
<dbReference type="HAMAP" id="MF_01416">
    <property type="entry name" value="ATP_synth_delta_bact"/>
    <property type="match status" value="1"/>
</dbReference>
<dbReference type="Gene3D" id="1.10.520.20">
    <property type="entry name" value="N-terminal domain of the delta subunit of the F1F0-ATP synthase"/>
    <property type="match status" value="1"/>
</dbReference>
<keyword evidence="7" id="KW-0472">Membrane</keyword>
<keyword evidence="6" id="KW-0406">Ion transport</keyword>
<comment type="subcellular location">
    <subcellularLocation>
        <location evidence="1">Membrane</location>
    </subcellularLocation>
</comment>
<evidence type="ECO:0000256" key="7">
    <source>
        <dbReference type="ARBA" id="ARBA00023136"/>
    </source>
</evidence>
<evidence type="ECO:0000256" key="8">
    <source>
        <dbReference type="ARBA" id="ARBA00023310"/>
    </source>
</evidence>
<dbReference type="Proteomes" id="UP000193467">
    <property type="component" value="Unassembled WGS sequence"/>
</dbReference>
<sequence length="206" mass="21430">MSFVRQAVRATRQVRTYATPAASATLPPIQLNGLSGKYAGALFTAAAKKDAAALKKVESDLLAVKAAIKAEPSIQDFLANPVLSSSDKSSGIDALLSKASPKSAASDLTKNFFEGEVKVTITTAQPLEKDLQKRLEEALKGSALAGSGKTLIIENKVNDAVLGGLVVDFGDKTVDLSVASKVNKLNAQISGKSPPSLFSIPNASPY</sequence>
<dbReference type="InterPro" id="IPR000711">
    <property type="entry name" value="ATPase_OSCP/dsu"/>
</dbReference>
<evidence type="ECO:0000256" key="1">
    <source>
        <dbReference type="ARBA" id="ARBA00004370"/>
    </source>
</evidence>
<evidence type="ECO:0000313" key="10">
    <source>
        <dbReference type="Proteomes" id="UP000193467"/>
    </source>
</evidence>
<dbReference type="OrthoDB" id="1262810at2759"/>